<name>A0A8S1LWX8_9CILI</name>
<dbReference type="EMBL" id="CAJJDN010000029">
    <property type="protein sequence ID" value="CAD8072550.1"/>
    <property type="molecule type" value="Genomic_DNA"/>
</dbReference>
<dbReference type="AlphaFoldDB" id="A0A8S1LWX8"/>
<reference evidence="1" key="1">
    <citation type="submission" date="2021-01" db="EMBL/GenBank/DDBJ databases">
        <authorList>
            <consortium name="Genoscope - CEA"/>
            <person name="William W."/>
        </authorList>
    </citation>
    <scope>NUCLEOTIDE SEQUENCE</scope>
</reference>
<accession>A0A8S1LWX8</accession>
<keyword evidence="2" id="KW-1185">Reference proteome</keyword>
<organism evidence="1 2">
    <name type="scientific">Paramecium sonneborni</name>
    <dbReference type="NCBI Taxonomy" id="65129"/>
    <lineage>
        <taxon>Eukaryota</taxon>
        <taxon>Sar</taxon>
        <taxon>Alveolata</taxon>
        <taxon>Ciliophora</taxon>
        <taxon>Intramacronucleata</taxon>
        <taxon>Oligohymenophorea</taxon>
        <taxon>Peniculida</taxon>
        <taxon>Parameciidae</taxon>
        <taxon>Paramecium</taxon>
    </lineage>
</organism>
<protein>
    <submittedName>
        <fullName evidence="1">Uncharacterized protein</fullName>
    </submittedName>
</protein>
<gene>
    <name evidence="1" type="ORF">PSON_ATCC_30995.1.T0290222</name>
</gene>
<comment type="caution">
    <text evidence="1">The sequence shown here is derived from an EMBL/GenBank/DDBJ whole genome shotgun (WGS) entry which is preliminary data.</text>
</comment>
<proteinExistence type="predicted"/>
<evidence type="ECO:0000313" key="2">
    <source>
        <dbReference type="Proteomes" id="UP000692954"/>
    </source>
</evidence>
<dbReference type="Proteomes" id="UP000692954">
    <property type="component" value="Unassembled WGS sequence"/>
</dbReference>
<sequence>MKNSKITTLNSRPNSQSLFLEAYINPDLFTENPNLKQIISSVVEQTLDIVLAINNNQENQLGTFQQLIIEQ</sequence>
<evidence type="ECO:0000313" key="1">
    <source>
        <dbReference type="EMBL" id="CAD8072550.1"/>
    </source>
</evidence>
<dbReference type="PANTHER" id="PTHR47664:SF1">
    <property type="entry name" value="CHROMOSOME UNDETERMINED SCAFFOLD_14, WHOLE GENOME SHOTGUN SEQUENCE"/>
    <property type="match status" value="1"/>
</dbReference>
<dbReference type="PANTHER" id="PTHR47664">
    <property type="entry name" value="NLPC_P60 DOMAIN-CONTAINING PROTEIN"/>
    <property type="match status" value="1"/>
</dbReference>